<keyword evidence="4" id="KW-1185">Reference proteome</keyword>
<dbReference type="GO" id="GO:0015689">
    <property type="term" value="P:molybdate ion transport"/>
    <property type="evidence" value="ECO:0007669"/>
    <property type="project" value="TreeGrafter"/>
</dbReference>
<dbReference type="PANTHER" id="PTHR30632">
    <property type="entry name" value="MOLYBDATE-BINDING PERIPLASMIC PROTEIN"/>
    <property type="match status" value="1"/>
</dbReference>
<dbReference type="InterPro" id="IPR050682">
    <property type="entry name" value="ModA/WtpA"/>
</dbReference>
<protein>
    <submittedName>
        <fullName evidence="3">ABC transporter substrate-binding protein</fullName>
    </submittedName>
</protein>
<dbReference type="KEGG" id="afy:BW247_03465"/>
<organism evidence="3 4">
    <name type="scientific">Acidihalobacter ferrooxydans</name>
    <dbReference type="NCBI Taxonomy" id="1765967"/>
    <lineage>
        <taxon>Bacteria</taxon>
        <taxon>Pseudomonadati</taxon>
        <taxon>Pseudomonadota</taxon>
        <taxon>Gammaproteobacteria</taxon>
        <taxon>Chromatiales</taxon>
        <taxon>Ectothiorhodospiraceae</taxon>
        <taxon>Acidihalobacter</taxon>
    </lineage>
</organism>
<dbReference type="Proteomes" id="UP000243807">
    <property type="component" value="Chromosome"/>
</dbReference>
<evidence type="ECO:0000256" key="1">
    <source>
        <dbReference type="ARBA" id="ARBA00009438"/>
    </source>
</evidence>
<gene>
    <name evidence="3" type="ORF">BW247_03465</name>
</gene>
<feature type="signal peptide" evidence="2">
    <location>
        <begin position="1"/>
        <end position="22"/>
    </location>
</feature>
<dbReference type="RefSeq" id="WP_076835760.1">
    <property type="nucleotide sequence ID" value="NZ_CP019434.1"/>
</dbReference>
<sequence length="304" mass="33167">MRKPLTALLATLLVGLSVTAYAKDTLTIAYAGSMGVVMDRALGPAFARTNDVTYQGIGRGAWGLARLLAGKQMRADVFISITPGPIDLLISDGLIKRAVPIASTQMVIAYSPKSRYAAQFKAAAEGKKSWYKILEQPGVHFGRTNPAVDPQGRNIIFTLLLAQRYYHRQNLANNILHGFQNPQQIFSEASLLSRLEAGQIDATSGYLSAVVSRHLPYIKLPTAINLSDPALADTWYSKAHFNIRLPNGKTETLGTQPLVFYAGVLTNARHPILARHFLAYLQSPQGQRLLREKGYSAPRGAPLG</sequence>
<dbReference type="CDD" id="cd13540">
    <property type="entry name" value="PBP2_ModA_WtpA"/>
    <property type="match status" value="1"/>
</dbReference>
<dbReference type="OrthoDB" id="9785015at2"/>
<evidence type="ECO:0000313" key="4">
    <source>
        <dbReference type="Proteomes" id="UP000243807"/>
    </source>
</evidence>
<dbReference type="GO" id="GO:0030973">
    <property type="term" value="F:molybdate ion binding"/>
    <property type="evidence" value="ECO:0007669"/>
    <property type="project" value="TreeGrafter"/>
</dbReference>
<keyword evidence="2" id="KW-0732">Signal</keyword>
<dbReference type="Gene3D" id="3.40.190.10">
    <property type="entry name" value="Periplasmic binding protein-like II"/>
    <property type="match status" value="2"/>
</dbReference>
<dbReference type="Pfam" id="PF13531">
    <property type="entry name" value="SBP_bac_11"/>
    <property type="match status" value="1"/>
</dbReference>
<evidence type="ECO:0000313" key="3">
    <source>
        <dbReference type="EMBL" id="APZ42263.1"/>
    </source>
</evidence>
<feature type="chain" id="PRO_5013179313" evidence="2">
    <location>
        <begin position="23"/>
        <end position="304"/>
    </location>
</feature>
<proteinExistence type="inferred from homology"/>
<name>A0A1P8UEI2_9GAMM</name>
<dbReference type="STRING" id="1765967.BW247_03465"/>
<comment type="similarity">
    <text evidence="1">Belongs to the bacterial solute-binding protein 1 family. WtpA subfamily.</text>
</comment>
<dbReference type="EMBL" id="CP019434">
    <property type="protein sequence ID" value="APZ42263.1"/>
    <property type="molecule type" value="Genomic_DNA"/>
</dbReference>
<dbReference type="AlphaFoldDB" id="A0A1P8UEI2"/>
<evidence type="ECO:0000256" key="2">
    <source>
        <dbReference type="SAM" id="SignalP"/>
    </source>
</evidence>
<accession>A0A1P8UEI2</accession>
<dbReference type="PANTHER" id="PTHR30632:SF16">
    <property type="entry name" value="MOLYBDATE_TUNGSTATE-BINDING PROTEIN WTPA"/>
    <property type="match status" value="1"/>
</dbReference>
<dbReference type="SUPFAM" id="SSF53850">
    <property type="entry name" value="Periplasmic binding protein-like II"/>
    <property type="match status" value="1"/>
</dbReference>
<reference evidence="3 4" key="1">
    <citation type="submission" date="2017-01" db="EMBL/GenBank/DDBJ databases">
        <title>Draft sequence of Acidihalobacter ferrooxidans strain DSM 14175 (strain V8).</title>
        <authorList>
            <person name="Khaleque H.N."/>
            <person name="Ramsay J.P."/>
            <person name="Murphy R.J.T."/>
            <person name="Kaksonen A.H."/>
            <person name="Boxall N.J."/>
            <person name="Watkin E.L.J."/>
        </authorList>
    </citation>
    <scope>NUCLEOTIDE SEQUENCE [LARGE SCALE GENOMIC DNA]</scope>
    <source>
        <strain evidence="3 4">V8</strain>
    </source>
</reference>